<dbReference type="CDD" id="cd00198">
    <property type="entry name" value="vWFA"/>
    <property type="match status" value="1"/>
</dbReference>
<dbReference type="Proteomes" id="UP000019140">
    <property type="component" value="Unassembled WGS sequence"/>
</dbReference>
<gene>
    <name evidence="2" type="ORF">ETSY2_49405</name>
</gene>
<dbReference type="InterPro" id="IPR002035">
    <property type="entry name" value="VWF_A"/>
</dbReference>
<dbReference type="Pfam" id="PF13519">
    <property type="entry name" value="VWA_2"/>
    <property type="match status" value="1"/>
</dbReference>
<keyword evidence="3" id="KW-1185">Reference proteome</keyword>
<evidence type="ECO:0000313" key="3">
    <source>
        <dbReference type="Proteomes" id="UP000019140"/>
    </source>
</evidence>
<proteinExistence type="predicted"/>
<evidence type="ECO:0000313" key="2">
    <source>
        <dbReference type="EMBL" id="ETW94674.1"/>
    </source>
</evidence>
<dbReference type="SMART" id="SM00327">
    <property type="entry name" value="VWA"/>
    <property type="match status" value="1"/>
</dbReference>
<evidence type="ECO:0000259" key="1">
    <source>
        <dbReference type="SMART" id="SM00327"/>
    </source>
</evidence>
<reference evidence="2 3" key="1">
    <citation type="journal article" date="2014" name="Nature">
        <title>An environmental bacterial taxon with a large and distinct metabolic repertoire.</title>
        <authorList>
            <person name="Wilson M.C."/>
            <person name="Mori T."/>
            <person name="Ruckert C."/>
            <person name="Uria A.R."/>
            <person name="Helf M.J."/>
            <person name="Takada K."/>
            <person name="Gernert C."/>
            <person name="Steffens U.A."/>
            <person name="Heycke N."/>
            <person name="Schmitt S."/>
            <person name="Rinke C."/>
            <person name="Helfrich E.J."/>
            <person name="Brachmann A.O."/>
            <person name="Gurgui C."/>
            <person name="Wakimoto T."/>
            <person name="Kracht M."/>
            <person name="Crusemann M."/>
            <person name="Hentschel U."/>
            <person name="Abe I."/>
            <person name="Matsunaga S."/>
            <person name="Kalinowski J."/>
            <person name="Takeyama H."/>
            <person name="Piel J."/>
        </authorList>
    </citation>
    <scope>NUCLEOTIDE SEQUENCE [LARGE SCALE GENOMIC DNA]</scope>
    <source>
        <strain evidence="3">TSY2</strain>
    </source>
</reference>
<dbReference type="AlphaFoldDB" id="W4L9T2"/>
<protein>
    <recommendedName>
        <fullName evidence="1">VWFA domain-containing protein</fullName>
    </recommendedName>
</protein>
<dbReference type="HOGENOM" id="CLU_408088_0_0_7"/>
<comment type="caution">
    <text evidence="2">The sequence shown here is derived from an EMBL/GenBank/DDBJ whole genome shotgun (WGS) entry which is preliminary data.</text>
</comment>
<feature type="domain" description="VWFA" evidence="1">
    <location>
        <begin position="402"/>
        <end position="581"/>
    </location>
</feature>
<feature type="non-terminal residue" evidence="2">
    <location>
        <position position="593"/>
    </location>
</feature>
<sequence>MQLAPTRLGDGMRRFLYSAWDGSGETDVPPAHGVLDALMQELLKYGDMEWAMQELLRRGYTSPDGTWSIQGVDEFMQQLEAAREAWLQRYAADSFRLSETQVERYHQQIDAATQAMSAQFDQLRTLPYTAPTAQARYGDREAGLYQRYEALQRELATRQGTPPPDRQSEMTQRLDDLLPQLYPDPEDAVEPAETRQPVRLRNRSQLMRRRHAALTAIERYLDRALRVEQRLSAFPFCGSEPLGVAAAERLLQELHYLDDLLRRMRWHPGRMIDINPERLQHLLDQAGVAPSQQLEKLEALLEQAGLVRRTDAGLRLTQQGIRYLGANILNALFHHSTMWQLRQKTARQTGVFTHETKPYDFGDAFCLDLTQTLAEATRRQPGVPVQLQASDFAVYRPETRTSYATALVLDMSQSMAAHSQHRFAAAKKVALALAQFIRVHFPQDILYIVGFGDNAKELRMADLPFVTAGREHTNTQAGLQRARQLLNRQRGADKQIVMITDGRPTAARHANQLYRHTRELHPVILDETYKEAKRCRQQGIRLNTFMLADDPPLMAFVKRLTALSQGRAFYTTPEHLGAYVIEDYVASIMGSAT</sequence>
<dbReference type="EMBL" id="AZHX01002429">
    <property type="protein sequence ID" value="ETW94674.1"/>
    <property type="molecule type" value="Genomic_DNA"/>
</dbReference>
<dbReference type="SUPFAM" id="SSF53300">
    <property type="entry name" value="vWA-like"/>
    <property type="match status" value="1"/>
</dbReference>
<accession>W4L9T2</accession>
<dbReference type="InterPro" id="IPR036465">
    <property type="entry name" value="vWFA_dom_sf"/>
</dbReference>
<dbReference type="Gene3D" id="3.40.50.410">
    <property type="entry name" value="von Willebrand factor, type A domain"/>
    <property type="match status" value="1"/>
</dbReference>
<organism evidence="2 3">
    <name type="scientific">Candidatus Entotheonella gemina</name>
    <dbReference type="NCBI Taxonomy" id="1429439"/>
    <lineage>
        <taxon>Bacteria</taxon>
        <taxon>Pseudomonadati</taxon>
        <taxon>Nitrospinota/Tectimicrobiota group</taxon>
        <taxon>Candidatus Tectimicrobiota</taxon>
        <taxon>Candidatus Entotheonellia</taxon>
        <taxon>Candidatus Entotheonellales</taxon>
        <taxon>Candidatus Entotheonellaceae</taxon>
        <taxon>Candidatus Entotheonella</taxon>
    </lineage>
</organism>
<name>W4L9T2_9BACT</name>